<dbReference type="PANTHER" id="PTHR35117:SF1">
    <property type="entry name" value="MYOSIN-M HEAVY PROTEIN"/>
    <property type="match status" value="1"/>
</dbReference>
<dbReference type="Proteomes" id="UP000479710">
    <property type="component" value="Unassembled WGS sequence"/>
</dbReference>
<feature type="compositionally biased region" description="Low complexity" evidence="1">
    <location>
        <begin position="8"/>
        <end position="26"/>
    </location>
</feature>
<feature type="compositionally biased region" description="Polar residues" evidence="1">
    <location>
        <begin position="164"/>
        <end position="179"/>
    </location>
</feature>
<evidence type="ECO:0000256" key="1">
    <source>
        <dbReference type="SAM" id="MobiDB-lite"/>
    </source>
</evidence>
<feature type="region of interest" description="Disordered" evidence="1">
    <location>
        <begin position="1"/>
        <end position="33"/>
    </location>
</feature>
<feature type="compositionally biased region" description="Polar residues" evidence="1">
    <location>
        <begin position="259"/>
        <end position="271"/>
    </location>
</feature>
<organism evidence="2 3">
    <name type="scientific">Oryza meyeriana var. granulata</name>
    <dbReference type="NCBI Taxonomy" id="110450"/>
    <lineage>
        <taxon>Eukaryota</taxon>
        <taxon>Viridiplantae</taxon>
        <taxon>Streptophyta</taxon>
        <taxon>Embryophyta</taxon>
        <taxon>Tracheophyta</taxon>
        <taxon>Spermatophyta</taxon>
        <taxon>Magnoliopsida</taxon>
        <taxon>Liliopsida</taxon>
        <taxon>Poales</taxon>
        <taxon>Poaceae</taxon>
        <taxon>BOP clade</taxon>
        <taxon>Oryzoideae</taxon>
        <taxon>Oryzeae</taxon>
        <taxon>Oryzinae</taxon>
        <taxon>Oryza</taxon>
        <taxon>Oryza meyeriana</taxon>
    </lineage>
</organism>
<proteinExistence type="predicted"/>
<reference evidence="2 3" key="1">
    <citation type="submission" date="2019-11" db="EMBL/GenBank/DDBJ databases">
        <title>Whole genome sequence of Oryza granulata.</title>
        <authorList>
            <person name="Li W."/>
        </authorList>
    </citation>
    <scope>NUCLEOTIDE SEQUENCE [LARGE SCALE GENOMIC DNA]</scope>
    <source>
        <strain evidence="3">cv. Menghai</strain>
        <tissue evidence="2">Leaf</tissue>
    </source>
</reference>
<feature type="non-terminal residue" evidence="2">
    <location>
        <position position="537"/>
    </location>
</feature>
<feature type="region of interest" description="Disordered" evidence="1">
    <location>
        <begin position="257"/>
        <end position="284"/>
    </location>
</feature>
<evidence type="ECO:0008006" key="4">
    <source>
        <dbReference type="Google" id="ProtNLM"/>
    </source>
</evidence>
<feature type="compositionally biased region" description="Low complexity" evidence="1">
    <location>
        <begin position="186"/>
        <end position="204"/>
    </location>
</feature>
<dbReference type="EMBL" id="SPHZ02000001">
    <property type="protein sequence ID" value="KAF0931504.1"/>
    <property type="molecule type" value="Genomic_DNA"/>
</dbReference>
<dbReference type="OrthoDB" id="1939654at2759"/>
<gene>
    <name evidence="2" type="ORF">E2562_004620</name>
</gene>
<feature type="region of interest" description="Disordered" evidence="1">
    <location>
        <begin position="119"/>
        <end position="138"/>
    </location>
</feature>
<comment type="caution">
    <text evidence="2">The sequence shown here is derived from an EMBL/GenBank/DDBJ whole genome shotgun (WGS) entry which is preliminary data.</text>
</comment>
<dbReference type="AlphaFoldDB" id="A0A6G1F3Q0"/>
<dbReference type="PANTHER" id="PTHR35117">
    <property type="entry name" value="MYOSIN-M HEAVY PROTEIN"/>
    <property type="match status" value="1"/>
</dbReference>
<evidence type="ECO:0000313" key="3">
    <source>
        <dbReference type="Proteomes" id="UP000479710"/>
    </source>
</evidence>
<protein>
    <recommendedName>
        <fullName evidence="4">LisH domain-containing protein</fullName>
    </recommendedName>
</protein>
<evidence type="ECO:0000313" key="2">
    <source>
        <dbReference type="EMBL" id="KAF0931504.1"/>
    </source>
</evidence>
<accession>A0A6G1F3Q0</accession>
<feature type="compositionally biased region" description="Pro residues" evidence="1">
    <location>
        <begin position="119"/>
        <end position="130"/>
    </location>
</feature>
<keyword evidence="3" id="KW-1185">Reference proteome</keyword>
<name>A0A6G1F3Q0_9ORYZ</name>
<sequence>MAPPRNTSPPTSTSNSKNSATTASSSSRKKNKVTPAQVAFLVERYLADNGFSASLAAFRSDAAHLFTKAAPVPPKGLLPLADILHDYVALKEARLAVDSAMQAMHNLVSSYYLHHPPPTTPNLPPSPPAPLFASSSPPGPAGYASPIVNYTHTSSSSLVLQNASEANNTPTPAPTSLPTNKRKATKSAGKSASASKKTCTAPTTISHPKGKTVACQPSIDNNPDQTMGSAAAQPPSAVVKLPVQGSSAAKSLFRPLQPQAHSSPCTPQQSHHVQDRPAAYQTERPSSVLANAHAQQEIPSSQCSIVSSKTLIVSPLKGAAAYYAVERSYHVSSPLKSSAHKSSKREHVKGKLDFGTSDAMPCSHEQICNQSSSSSEGEKQDEFDIDFTNFDIFDGEFSFSELLVDLDLDTEGFQCHNPTTSAEVQRYGDDASICCLWIFAPGKTIYAKQMKFCCVHLNQCRLDPVPKSDSMMAVPVLPGFMKPMSEDPIEDIDSQVGPASVTSVRAITKRIKIVSPGMLMACACHVFQTYNRSRKHL</sequence>
<feature type="compositionally biased region" description="Polar residues" evidence="1">
    <location>
        <begin position="218"/>
        <end position="228"/>
    </location>
</feature>
<feature type="region of interest" description="Disordered" evidence="1">
    <location>
        <begin position="164"/>
        <end position="239"/>
    </location>
</feature>